<evidence type="ECO:0000313" key="10">
    <source>
        <dbReference type="Proteomes" id="UP000191418"/>
    </source>
</evidence>
<keyword evidence="5" id="KW-0175">Coiled coil</keyword>
<dbReference type="InterPro" id="IPR004090">
    <property type="entry name" value="Chemotax_Me-accpt_rcpt"/>
</dbReference>
<evidence type="ECO:0000259" key="8">
    <source>
        <dbReference type="PROSITE" id="PS50885"/>
    </source>
</evidence>
<evidence type="ECO:0000256" key="3">
    <source>
        <dbReference type="ARBA" id="ARBA00029447"/>
    </source>
</evidence>
<dbReference type="PROSITE" id="PS50885">
    <property type="entry name" value="HAMP"/>
    <property type="match status" value="1"/>
</dbReference>
<feature type="domain" description="Methyl-accepting transducer" evidence="7">
    <location>
        <begin position="319"/>
        <end position="555"/>
    </location>
</feature>
<keyword evidence="6" id="KW-1133">Transmembrane helix</keyword>
<organism evidence="9 10">
    <name type="scientific">Oceanospirillum multiglobuliferum</name>
    <dbReference type="NCBI Taxonomy" id="64969"/>
    <lineage>
        <taxon>Bacteria</taxon>
        <taxon>Pseudomonadati</taxon>
        <taxon>Pseudomonadota</taxon>
        <taxon>Gammaproteobacteria</taxon>
        <taxon>Oceanospirillales</taxon>
        <taxon>Oceanospirillaceae</taxon>
        <taxon>Oceanospirillum</taxon>
    </lineage>
</organism>
<evidence type="ECO:0000256" key="5">
    <source>
        <dbReference type="SAM" id="Coils"/>
    </source>
</evidence>
<gene>
    <name evidence="9" type="ORF">BTE48_01880</name>
</gene>
<dbReference type="GO" id="GO:0016020">
    <property type="term" value="C:membrane"/>
    <property type="evidence" value="ECO:0007669"/>
    <property type="project" value="UniProtKB-SubCell"/>
</dbReference>
<evidence type="ECO:0000256" key="4">
    <source>
        <dbReference type="PROSITE-ProRule" id="PRU00284"/>
    </source>
</evidence>
<comment type="similarity">
    <text evidence="3">Belongs to the methyl-accepting chemotaxis (MCP) protein family.</text>
</comment>
<dbReference type="Pfam" id="PF00672">
    <property type="entry name" value="HAMP"/>
    <property type="match status" value="1"/>
</dbReference>
<feature type="coiled-coil region" evidence="5">
    <location>
        <begin position="341"/>
        <end position="368"/>
    </location>
</feature>
<dbReference type="SUPFAM" id="SSF58104">
    <property type="entry name" value="Methyl-accepting chemotaxis protein (MCP) signaling domain"/>
    <property type="match status" value="1"/>
</dbReference>
<reference evidence="9 10" key="1">
    <citation type="submission" date="2017-01" db="EMBL/GenBank/DDBJ databases">
        <title>Genome Sequencing of a Marine Spirillum, Oceanospirillum multiglobuliferum ATCC 33336, from Japan.</title>
        <authorList>
            <person name="Carney J.G."/>
            <person name="Trachtenberg A.M."/>
            <person name="Rheaume B.A."/>
            <person name="Linnane J.D."/>
            <person name="Pitts N.L."/>
            <person name="Mykles D.L."/>
            <person name="Maclea K.S."/>
        </authorList>
    </citation>
    <scope>NUCLEOTIDE SEQUENCE [LARGE SCALE GENOMIC DNA]</scope>
    <source>
        <strain evidence="9 10">ATCC 33336</strain>
    </source>
</reference>
<dbReference type="GO" id="GO:0004888">
    <property type="term" value="F:transmembrane signaling receptor activity"/>
    <property type="evidence" value="ECO:0007669"/>
    <property type="project" value="InterPro"/>
</dbReference>
<evidence type="ECO:0008006" key="11">
    <source>
        <dbReference type="Google" id="ProtNLM"/>
    </source>
</evidence>
<dbReference type="AlphaFoldDB" id="A0A1V4T7T9"/>
<dbReference type="InterPro" id="IPR003660">
    <property type="entry name" value="HAMP_dom"/>
</dbReference>
<evidence type="ECO:0000256" key="1">
    <source>
        <dbReference type="ARBA" id="ARBA00004370"/>
    </source>
</evidence>
<dbReference type="SMART" id="SM00283">
    <property type="entry name" value="MA"/>
    <property type="match status" value="1"/>
</dbReference>
<dbReference type="InterPro" id="IPR004089">
    <property type="entry name" value="MCPsignal_dom"/>
</dbReference>
<dbReference type="PROSITE" id="PS50111">
    <property type="entry name" value="CHEMOTAXIS_TRANSDUC_2"/>
    <property type="match status" value="1"/>
</dbReference>
<evidence type="ECO:0000256" key="2">
    <source>
        <dbReference type="ARBA" id="ARBA00023224"/>
    </source>
</evidence>
<keyword evidence="2 4" id="KW-0807">Transducer</keyword>
<sequence>MTKATQSETKIKPRLSLSLHHVSLLPQLDACTELIMFTSRTLSLRFKLYGLVAVLMAFLLLTGGVVLQSQKQMASDLEQVTLFGHLQNQLGIIDHKVMDSRVHIGQARLSDQAQHWQKEAKTVHENNQAIEKSLQNMAQLLSQIALTESVDHGELSNQYQRYQQALQHFITSTFIPSINALEAGNIIQVDQLWQGGNKGYAASYVPVKEQAKILTQEVRQALDNSSEHAQLSQAQHQQLLISCLSLALILGLLLARLIVRQITQPLRQVQLWLSAITAGDLSSHYDTEQPKISELLAMFSSIKQMQTGLAHLLQGMQQAGHTSAAACQQLEQQALGFSQRQNSQDQEVQRTQQEMQQLTQAVDKNQTQLTAANDLLSNSTALMAESRMALLSNQTQIQLMVSSVHNAREKLTHFNSTTADISQVVEIINAISEQTNLLALNAAIEAARAGEHGRGFAVVADEVRALASRTQDNTSNISRLIGNLTEANHATSDSIFQAHEQVAAIESAQQQSEQLMQQVEHLIGQVKQEINIIAKDAQAQANLAYQTEHRMQKLSLLSDDNSHETERLKSATFDLSAVSKQLLQKVSIFKLSS</sequence>
<name>A0A1V4T7T9_9GAMM</name>
<feature type="domain" description="HAMP" evidence="8">
    <location>
        <begin position="260"/>
        <end position="314"/>
    </location>
</feature>
<accession>A0A1V4T7T9</accession>
<dbReference type="PANTHER" id="PTHR32089:SF120">
    <property type="entry name" value="METHYL-ACCEPTING CHEMOTAXIS PROTEIN TLPQ"/>
    <property type="match status" value="1"/>
</dbReference>
<comment type="subcellular location">
    <subcellularLocation>
        <location evidence="1">Membrane</location>
    </subcellularLocation>
</comment>
<dbReference type="EMBL" id="MTSM01000002">
    <property type="protein sequence ID" value="OPX56671.1"/>
    <property type="molecule type" value="Genomic_DNA"/>
</dbReference>
<dbReference type="GO" id="GO:0007165">
    <property type="term" value="P:signal transduction"/>
    <property type="evidence" value="ECO:0007669"/>
    <property type="project" value="UniProtKB-KW"/>
</dbReference>
<dbReference type="PANTHER" id="PTHR32089">
    <property type="entry name" value="METHYL-ACCEPTING CHEMOTAXIS PROTEIN MCPB"/>
    <property type="match status" value="1"/>
</dbReference>
<protein>
    <recommendedName>
        <fullName evidence="11">Methyl-accepting transducer domain-containing protein</fullName>
    </recommendedName>
</protein>
<keyword evidence="6" id="KW-0812">Transmembrane</keyword>
<feature type="coiled-coil region" evidence="5">
    <location>
        <begin position="498"/>
        <end position="525"/>
    </location>
</feature>
<dbReference type="STRING" id="64969.SAMN02745127_00460"/>
<evidence type="ECO:0000313" key="9">
    <source>
        <dbReference type="EMBL" id="OPX56671.1"/>
    </source>
</evidence>
<keyword evidence="6" id="KW-0472">Membrane</keyword>
<dbReference type="Proteomes" id="UP000191418">
    <property type="component" value="Unassembled WGS sequence"/>
</dbReference>
<keyword evidence="10" id="KW-1185">Reference proteome</keyword>
<feature type="transmembrane region" description="Helical" evidence="6">
    <location>
        <begin position="46"/>
        <end position="67"/>
    </location>
</feature>
<dbReference type="PRINTS" id="PR00260">
    <property type="entry name" value="CHEMTRNSDUCR"/>
</dbReference>
<evidence type="ECO:0000256" key="6">
    <source>
        <dbReference type="SAM" id="Phobius"/>
    </source>
</evidence>
<comment type="caution">
    <text evidence="9">The sequence shown here is derived from an EMBL/GenBank/DDBJ whole genome shotgun (WGS) entry which is preliminary data.</text>
</comment>
<proteinExistence type="inferred from homology"/>
<dbReference type="Gene3D" id="1.10.287.950">
    <property type="entry name" value="Methyl-accepting chemotaxis protein"/>
    <property type="match status" value="1"/>
</dbReference>
<dbReference type="Pfam" id="PF00015">
    <property type="entry name" value="MCPsignal"/>
    <property type="match status" value="1"/>
</dbReference>
<dbReference type="GO" id="GO:0006935">
    <property type="term" value="P:chemotaxis"/>
    <property type="evidence" value="ECO:0007669"/>
    <property type="project" value="InterPro"/>
</dbReference>
<evidence type="ECO:0000259" key="7">
    <source>
        <dbReference type="PROSITE" id="PS50111"/>
    </source>
</evidence>